<organism evidence="3 4">
    <name type="scientific">Rubroshorea leprosula</name>
    <dbReference type="NCBI Taxonomy" id="152421"/>
    <lineage>
        <taxon>Eukaryota</taxon>
        <taxon>Viridiplantae</taxon>
        <taxon>Streptophyta</taxon>
        <taxon>Embryophyta</taxon>
        <taxon>Tracheophyta</taxon>
        <taxon>Spermatophyta</taxon>
        <taxon>Magnoliopsida</taxon>
        <taxon>eudicotyledons</taxon>
        <taxon>Gunneridae</taxon>
        <taxon>Pentapetalae</taxon>
        <taxon>rosids</taxon>
        <taxon>malvids</taxon>
        <taxon>Malvales</taxon>
        <taxon>Dipterocarpaceae</taxon>
        <taxon>Rubroshorea</taxon>
    </lineage>
</organism>
<accession>A0AAV5MTZ1</accession>
<feature type="signal peptide" evidence="2">
    <location>
        <begin position="1"/>
        <end position="20"/>
    </location>
</feature>
<evidence type="ECO:0000313" key="4">
    <source>
        <dbReference type="Proteomes" id="UP001054252"/>
    </source>
</evidence>
<dbReference type="AlphaFoldDB" id="A0AAV5MTZ1"/>
<gene>
    <name evidence="3" type="ORF">SLEP1_g59151</name>
</gene>
<keyword evidence="4" id="KW-1185">Reference proteome</keyword>
<name>A0AAV5MTZ1_9ROSI</name>
<evidence type="ECO:0000256" key="2">
    <source>
        <dbReference type="SAM" id="SignalP"/>
    </source>
</evidence>
<feature type="region of interest" description="Disordered" evidence="1">
    <location>
        <begin position="189"/>
        <end position="210"/>
    </location>
</feature>
<dbReference type="EMBL" id="BPVZ01000766">
    <property type="protein sequence ID" value="GKV52574.1"/>
    <property type="molecule type" value="Genomic_DNA"/>
</dbReference>
<dbReference type="Proteomes" id="UP001054252">
    <property type="component" value="Unassembled WGS sequence"/>
</dbReference>
<keyword evidence="2" id="KW-0732">Signal</keyword>
<evidence type="ECO:0000256" key="1">
    <source>
        <dbReference type="SAM" id="MobiDB-lite"/>
    </source>
</evidence>
<proteinExistence type="predicted"/>
<sequence length="240" mass="26208">MTRCKMAFESALLSFMLTLFDLISNQMERSPGLDQIIEDGLLNTLSLCSSGPSSREKDQEGQTLSKTCVSSKLFHSVFASRFGIEGPTETEFLRYYVLDPGVVFVFAANDSAAISLSLTHEGTMGLAIGSKASGAQLAHYDNEQERLRYECSLYDKNIRRGRDVLNGKAPGDIAGDAHKPAKKFRKKNTPIYTSIPPTDPAKARNQRGETCTGNATTQVLRRVSKSLMSVAASQVPSAWS</sequence>
<evidence type="ECO:0000313" key="3">
    <source>
        <dbReference type="EMBL" id="GKV52574.1"/>
    </source>
</evidence>
<comment type="caution">
    <text evidence="3">The sequence shown here is derived from an EMBL/GenBank/DDBJ whole genome shotgun (WGS) entry which is preliminary data.</text>
</comment>
<protein>
    <submittedName>
        <fullName evidence="3">Uncharacterized protein</fullName>
    </submittedName>
</protein>
<reference evidence="3 4" key="1">
    <citation type="journal article" date="2021" name="Commun. Biol.">
        <title>The genome of Shorea leprosula (Dipterocarpaceae) highlights the ecological relevance of drought in aseasonal tropical rainforests.</title>
        <authorList>
            <person name="Ng K.K.S."/>
            <person name="Kobayashi M.J."/>
            <person name="Fawcett J.A."/>
            <person name="Hatakeyama M."/>
            <person name="Paape T."/>
            <person name="Ng C.H."/>
            <person name="Ang C.C."/>
            <person name="Tnah L.H."/>
            <person name="Lee C.T."/>
            <person name="Nishiyama T."/>
            <person name="Sese J."/>
            <person name="O'Brien M.J."/>
            <person name="Copetti D."/>
            <person name="Mohd Noor M.I."/>
            <person name="Ong R.C."/>
            <person name="Putra M."/>
            <person name="Sireger I.Z."/>
            <person name="Indrioko S."/>
            <person name="Kosugi Y."/>
            <person name="Izuno A."/>
            <person name="Isagi Y."/>
            <person name="Lee S.L."/>
            <person name="Shimizu K.K."/>
        </authorList>
    </citation>
    <scope>NUCLEOTIDE SEQUENCE [LARGE SCALE GENOMIC DNA]</scope>
    <source>
        <strain evidence="3">214</strain>
    </source>
</reference>
<feature type="chain" id="PRO_5043618866" evidence="2">
    <location>
        <begin position="21"/>
        <end position="240"/>
    </location>
</feature>